<dbReference type="GO" id="GO:0004180">
    <property type="term" value="F:carboxypeptidase activity"/>
    <property type="evidence" value="ECO:0007669"/>
    <property type="project" value="UniProtKB-KW"/>
</dbReference>
<keyword evidence="1" id="KW-0645">Protease</keyword>
<evidence type="ECO:0000313" key="2">
    <source>
        <dbReference type="Proteomes" id="UP000654279"/>
    </source>
</evidence>
<keyword evidence="2" id="KW-1185">Reference proteome</keyword>
<sequence>MHLPNRKILIVGSAALCAAVILLCLGVAWLSPLGGLNAPEAQTQATLRIRVQDGHTGADLPGAEVVIAETGEHYHTDEQGYTPDIPVPILRDTRYDQLHPQEWGEISVLAYCEGYEDYALFHLQVEPGQARTDPVVMMFERDQLYSQPFALVEGPKAEWVQELLDRFRPR</sequence>
<organism evidence="1 2">
    <name type="scientific">Luoshenia tenuis</name>
    <dbReference type="NCBI Taxonomy" id="2763654"/>
    <lineage>
        <taxon>Bacteria</taxon>
        <taxon>Bacillati</taxon>
        <taxon>Bacillota</taxon>
        <taxon>Clostridia</taxon>
        <taxon>Christensenellales</taxon>
        <taxon>Christensenellaceae</taxon>
        <taxon>Luoshenia</taxon>
    </lineage>
</organism>
<proteinExistence type="predicted"/>
<reference evidence="1" key="1">
    <citation type="submission" date="2020-08" db="EMBL/GenBank/DDBJ databases">
        <title>Genome public.</title>
        <authorList>
            <person name="Liu C."/>
            <person name="Sun Q."/>
        </authorList>
    </citation>
    <scope>NUCLEOTIDE SEQUENCE</scope>
    <source>
        <strain evidence="1">NSJ-44</strain>
    </source>
</reference>
<dbReference type="RefSeq" id="WP_249285709.1">
    <property type="nucleotide sequence ID" value="NZ_JACRSO010000005.1"/>
</dbReference>
<evidence type="ECO:0000313" key="1">
    <source>
        <dbReference type="EMBL" id="MBC8529929.1"/>
    </source>
</evidence>
<name>A0A926D1S4_9FIRM</name>
<dbReference type="EMBL" id="JACRSO010000005">
    <property type="protein sequence ID" value="MBC8529929.1"/>
    <property type="molecule type" value="Genomic_DNA"/>
</dbReference>
<dbReference type="AlphaFoldDB" id="A0A926D1S4"/>
<keyword evidence="1" id="KW-0121">Carboxypeptidase</keyword>
<dbReference type="Proteomes" id="UP000654279">
    <property type="component" value="Unassembled WGS sequence"/>
</dbReference>
<keyword evidence="1" id="KW-0378">Hydrolase</keyword>
<gene>
    <name evidence="1" type="ORF">H8699_10865</name>
</gene>
<comment type="caution">
    <text evidence="1">The sequence shown here is derived from an EMBL/GenBank/DDBJ whole genome shotgun (WGS) entry which is preliminary data.</text>
</comment>
<protein>
    <submittedName>
        <fullName evidence="1">Carboxypeptidase regulatory-like domain-containing protein</fullName>
    </submittedName>
</protein>
<accession>A0A926D1S4</accession>